<organism evidence="2 3">
    <name type="scientific">Vespula squamosa</name>
    <name type="common">Southern yellow jacket</name>
    <name type="synonym">Wasp</name>
    <dbReference type="NCBI Taxonomy" id="30214"/>
    <lineage>
        <taxon>Eukaryota</taxon>
        <taxon>Metazoa</taxon>
        <taxon>Ecdysozoa</taxon>
        <taxon>Arthropoda</taxon>
        <taxon>Hexapoda</taxon>
        <taxon>Insecta</taxon>
        <taxon>Pterygota</taxon>
        <taxon>Neoptera</taxon>
        <taxon>Endopterygota</taxon>
        <taxon>Hymenoptera</taxon>
        <taxon>Apocrita</taxon>
        <taxon>Aculeata</taxon>
        <taxon>Vespoidea</taxon>
        <taxon>Vespidae</taxon>
        <taxon>Vespinae</taxon>
        <taxon>Vespula</taxon>
    </lineage>
</organism>
<name>A0ABD2A9P2_VESSQ</name>
<feature type="region of interest" description="Disordered" evidence="1">
    <location>
        <begin position="124"/>
        <end position="152"/>
    </location>
</feature>
<dbReference type="Proteomes" id="UP001607302">
    <property type="component" value="Unassembled WGS sequence"/>
</dbReference>
<evidence type="ECO:0000256" key="1">
    <source>
        <dbReference type="SAM" id="MobiDB-lite"/>
    </source>
</evidence>
<accession>A0ABD2A9P2</accession>
<evidence type="ECO:0000313" key="2">
    <source>
        <dbReference type="EMBL" id="KAL2717022.1"/>
    </source>
</evidence>
<gene>
    <name evidence="2" type="ORF">V1478_012722</name>
</gene>
<dbReference type="AlphaFoldDB" id="A0ABD2A9P2"/>
<evidence type="ECO:0000313" key="3">
    <source>
        <dbReference type="Proteomes" id="UP001607302"/>
    </source>
</evidence>
<keyword evidence="3" id="KW-1185">Reference proteome</keyword>
<sequence>MRLKSRTISSFLNRQAPIFRSNSPNEGRQTQMDTTFLDNEEILRRKKMLSELQGIRRRTMTTTTTTTISSRRKGYEKTSRCGGVRLDEDVFPDELLWMIYPFKKDYILMGKTKKQEKRMNANWRFEDRGGGGGFSSGESRSIFLSGGSQISA</sequence>
<protein>
    <submittedName>
        <fullName evidence="2">Uncharacterized protein</fullName>
    </submittedName>
</protein>
<reference evidence="2 3" key="1">
    <citation type="journal article" date="2024" name="Ann. Entomol. Soc. Am.">
        <title>Genomic analyses of the southern and eastern yellowjacket wasps (Hymenoptera: Vespidae) reveal evolutionary signatures of social life.</title>
        <authorList>
            <person name="Catto M.A."/>
            <person name="Caine P.B."/>
            <person name="Orr S.E."/>
            <person name="Hunt B.G."/>
            <person name="Goodisman M.A.D."/>
        </authorList>
    </citation>
    <scope>NUCLEOTIDE SEQUENCE [LARGE SCALE GENOMIC DNA]</scope>
    <source>
        <strain evidence="2">233</strain>
        <tissue evidence="2">Head and thorax</tissue>
    </source>
</reference>
<proteinExistence type="predicted"/>
<comment type="caution">
    <text evidence="2">The sequence shown here is derived from an EMBL/GenBank/DDBJ whole genome shotgun (WGS) entry which is preliminary data.</text>
</comment>
<dbReference type="EMBL" id="JAUDFV010000153">
    <property type="protein sequence ID" value="KAL2717022.1"/>
    <property type="molecule type" value="Genomic_DNA"/>
</dbReference>